<dbReference type="InterPro" id="IPR006015">
    <property type="entry name" value="Universal_stress_UspA"/>
</dbReference>
<evidence type="ECO:0000313" key="3">
    <source>
        <dbReference type="EMBL" id="TFW33861.1"/>
    </source>
</evidence>
<dbReference type="RefSeq" id="WP_135188724.1">
    <property type="nucleotide sequence ID" value="NZ_SPUM01000034.1"/>
</dbReference>
<dbReference type="Pfam" id="PF00582">
    <property type="entry name" value="Usp"/>
    <property type="match status" value="1"/>
</dbReference>
<dbReference type="AlphaFoldDB" id="A0A4Y9T2C7"/>
<proteinExistence type="inferred from homology"/>
<organism evidence="3 4">
    <name type="scientific">Massilia horti</name>
    <dbReference type="NCBI Taxonomy" id="2562153"/>
    <lineage>
        <taxon>Bacteria</taxon>
        <taxon>Pseudomonadati</taxon>
        <taxon>Pseudomonadota</taxon>
        <taxon>Betaproteobacteria</taxon>
        <taxon>Burkholderiales</taxon>
        <taxon>Oxalobacteraceae</taxon>
        <taxon>Telluria group</taxon>
        <taxon>Massilia</taxon>
    </lineage>
</organism>
<dbReference type="PANTHER" id="PTHR46268:SF15">
    <property type="entry name" value="UNIVERSAL STRESS PROTEIN HP_0031"/>
    <property type="match status" value="1"/>
</dbReference>
<protein>
    <submittedName>
        <fullName evidence="3">Universal stress protein</fullName>
    </submittedName>
</protein>
<comment type="caution">
    <text evidence="3">The sequence shown here is derived from an EMBL/GenBank/DDBJ whole genome shotgun (WGS) entry which is preliminary data.</text>
</comment>
<dbReference type="Gene3D" id="3.40.50.620">
    <property type="entry name" value="HUPs"/>
    <property type="match status" value="1"/>
</dbReference>
<evidence type="ECO:0000259" key="2">
    <source>
        <dbReference type="Pfam" id="PF00582"/>
    </source>
</evidence>
<name>A0A4Y9T2C7_9BURK</name>
<accession>A0A4Y9T2C7</accession>
<dbReference type="CDD" id="cd00293">
    <property type="entry name" value="USP-like"/>
    <property type="match status" value="1"/>
</dbReference>
<feature type="domain" description="UspA" evidence="2">
    <location>
        <begin position="1"/>
        <end position="145"/>
    </location>
</feature>
<comment type="similarity">
    <text evidence="1">Belongs to the universal stress protein A family.</text>
</comment>
<dbReference type="InterPro" id="IPR006016">
    <property type="entry name" value="UspA"/>
</dbReference>
<dbReference type="OrthoDB" id="5295044at2"/>
<keyword evidence="4" id="KW-1185">Reference proteome</keyword>
<evidence type="ECO:0000256" key="1">
    <source>
        <dbReference type="ARBA" id="ARBA00008791"/>
    </source>
</evidence>
<dbReference type="SUPFAM" id="SSF52402">
    <property type="entry name" value="Adenine nucleotide alpha hydrolases-like"/>
    <property type="match status" value="1"/>
</dbReference>
<dbReference type="EMBL" id="SPUM01000034">
    <property type="protein sequence ID" value="TFW33861.1"/>
    <property type="molecule type" value="Genomic_DNA"/>
</dbReference>
<dbReference type="InterPro" id="IPR014729">
    <property type="entry name" value="Rossmann-like_a/b/a_fold"/>
</dbReference>
<dbReference type="PANTHER" id="PTHR46268">
    <property type="entry name" value="STRESS RESPONSE PROTEIN NHAX"/>
    <property type="match status" value="1"/>
</dbReference>
<gene>
    <name evidence="3" type="ORF">E4O92_05355</name>
</gene>
<sequence length="145" mass="16071">MFQHILLPTDGSDASLAAARSCMRFAAQIGARVTAVHVVPPLHLFTYEPVVTEQVHETYRRNRDARAQEFLVPIAQMAQEASVACNIMLAEADEPYEAIIRTARDQMCDLIVMASHGRKGVRAMLIGSQTQRVLTHSTIPVLVCR</sequence>
<reference evidence="3 4" key="1">
    <citation type="submission" date="2019-03" db="EMBL/GenBank/DDBJ databases">
        <title>Draft genome of Massilia hortus sp. nov., a novel bacterial species of the Oxalobacteraceae family.</title>
        <authorList>
            <person name="Peta V."/>
            <person name="Raths R."/>
            <person name="Bucking H."/>
        </authorList>
    </citation>
    <scope>NUCLEOTIDE SEQUENCE [LARGE SCALE GENOMIC DNA]</scope>
    <source>
        <strain evidence="3 4">ONC3</strain>
    </source>
</reference>
<evidence type="ECO:0000313" key="4">
    <source>
        <dbReference type="Proteomes" id="UP000297258"/>
    </source>
</evidence>
<dbReference type="PRINTS" id="PR01438">
    <property type="entry name" value="UNVRSLSTRESS"/>
</dbReference>
<dbReference type="Proteomes" id="UP000297258">
    <property type="component" value="Unassembled WGS sequence"/>
</dbReference>